<dbReference type="OrthoDB" id="1114455at2"/>
<keyword evidence="1" id="KW-0732">Signal</keyword>
<dbReference type="RefSeq" id="WP_072993442.1">
    <property type="nucleotide sequence ID" value="NZ_FQYU01000003.1"/>
</dbReference>
<dbReference type="Pfam" id="PF11751">
    <property type="entry name" value="PorP_SprF"/>
    <property type="match status" value="1"/>
</dbReference>
<evidence type="ECO:0000313" key="3">
    <source>
        <dbReference type="Proteomes" id="UP000184543"/>
    </source>
</evidence>
<accession>A0A1M6HWE5</accession>
<feature type="signal peptide" evidence="1">
    <location>
        <begin position="1"/>
        <end position="20"/>
    </location>
</feature>
<dbReference type="STRING" id="192903.SAMN04488513_103214"/>
<dbReference type="AlphaFoldDB" id="A0A1M6HWE5"/>
<feature type="chain" id="PRO_5012997258" evidence="1">
    <location>
        <begin position="21"/>
        <end position="312"/>
    </location>
</feature>
<protein>
    <submittedName>
        <fullName evidence="2">Type IX secretion system membrane protein, PorP/SprF family</fullName>
    </submittedName>
</protein>
<name>A0A1M6HWE5_9FLAO</name>
<reference evidence="3" key="1">
    <citation type="submission" date="2016-11" db="EMBL/GenBank/DDBJ databases">
        <authorList>
            <person name="Varghese N."/>
            <person name="Submissions S."/>
        </authorList>
    </citation>
    <scope>NUCLEOTIDE SEQUENCE [LARGE SCALE GENOMIC DNA]</scope>
    <source>
        <strain evidence="3">DSM 19858</strain>
    </source>
</reference>
<evidence type="ECO:0000256" key="1">
    <source>
        <dbReference type="SAM" id="SignalP"/>
    </source>
</evidence>
<dbReference type="Proteomes" id="UP000184543">
    <property type="component" value="Unassembled WGS sequence"/>
</dbReference>
<dbReference type="InterPro" id="IPR019861">
    <property type="entry name" value="PorP/SprF_Bacteroidetes"/>
</dbReference>
<proteinExistence type="predicted"/>
<evidence type="ECO:0000313" key="2">
    <source>
        <dbReference type="EMBL" id="SHJ26539.1"/>
    </source>
</evidence>
<dbReference type="NCBIfam" id="TIGR03519">
    <property type="entry name" value="T9SS_PorP_fam"/>
    <property type="match status" value="1"/>
</dbReference>
<gene>
    <name evidence="2" type="ORF">SAMN04488513_103214</name>
</gene>
<keyword evidence="3" id="KW-1185">Reference proteome</keyword>
<sequence>MKGTLLKILFLILAMPFCFAQQDAQFTQYMYNTLVVNPAYAGSRDVLGVSALHRSQWVGLDGAPSTQTFNVQGPYNDKIGLGLSIVHDEIGNNTNQNTFFDIAFSYRIQTSEKYKLSFGLMAGAHLLNIDFNKLRNYSASLAPSVEEELYKKFSPNMGAGIYFYSDKFYLGLSAPDLLETEHFQDPDDSGSVIASERMNFYLISGYVFDLNPALKFKPAYLIKAVAGAPLQVDLSANFLINEKLTLGAAYRLDAAFSALFGFQMGKKLMLGLAYDREISSLGGTQFNDGSFEVFLRYEFLNNNKIDLTPRFF</sequence>
<dbReference type="EMBL" id="FQYU01000003">
    <property type="protein sequence ID" value="SHJ26539.1"/>
    <property type="molecule type" value="Genomic_DNA"/>
</dbReference>
<organism evidence="2 3">
    <name type="scientific">Pseudozobellia thermophila</name>
    <dbReference type="NCBI Taxonomy" id="192903"/>
    <lineage>
        <taxon>Bacteria</taxon>
        <taxon>Pseudomonadati</taxon>
        <taxon>Bacteroidota</taxon>
        <taxon>Flavobacteriia</taxon>
        <taxon>Flavobacteriales</taxon>
        <taxon>Flavobacteriaceae</taxon>
        <taxon>Pseudozobellia</taxon>
    </lineage>
</organism>